<dbReference type="GO" id="GO:0019867">
    <property type="term" value="C:outer membrane"/>
    <property type="evidence" value="ECO:0007669"/>
    <property type="project" value="InterPro"/>
</dbReference>
<dbReference type="EMBL" id="UOFO01000151">
    <property type="protein sequence ID" value="VAW88760.1"/>
    <property type="molecule type" value="Genomic_DNA"/>
</dbReference>
<dbReference type="AlphaFoldDB" id="A0A3B0ZI58"/>
<keyword evidence="1" id="KW-0732">Signal</keyword>
<accession>A0A3B0ZI58</accession>
<reference evidence="4" key="1">
    <citation type="submission" date="2018-06" db="EMBL/GenBank/DDBJ databases">
        <authorList>
            <person name="Zhirakovskaya E."/>
        </authorList>
    </citation>
    <scope>NUCLEOTIDE SEQUENCE</scope>
</reference>
<evidence type="ECO:0000256" key="2">
    <source>
        <dbReference type="ARBA" id="ARBA00023136"/>
    </source>
</evidence>
<proteinExistence type="inferred from homology"/>
<dbReference type="InterPro" id="IPR007485">
    <property type="entry name" value="LPS_assembly_LptE"/>
</dbReference>
<keyword evidence="3" id="KW-0998">Cell outer membrane</keyword>
<dbReference type="GO" id="GO:0043165">
    <property type="term" value="P:Gram-negative-bacterium-type cell outer membrane assembly"/>
    <property type="evidence" value="ECO:0007669"/>
    <property type="project" value="InterPro"/>
</dbReference>
<protein>
    <submittedName>
        <fullName evidence="4">Diguanylate cyclase/phosphodiesterase (GGDEF &amp; EAL domains) with PAS/PAC sensor(S)</fullName>
    </submittedName>
</protein>
<keyword evidence="2" id="KW-0472">Membrane</keyword>
<dbReference type="GO" id="GO:0001530">
    <property type="term" value="F:lipopolysaccharide binding"/>
    <property type="evidence" value="ECO:0007669"/>
    <property type="project" value="TreeGrafter"/>
</dbReference>
<evidence type="ECO:0000313" key="4">
    <source>
        <dbReference type="EMBL" id="VAW88760.1"/>
    </source>
</evidence>
<evidence type="ECO:0000256" key="1">
    <source>
        <dbReference type="ARBA" id="ARBA00022729"/>
    </source>
</evidence>
<sequence length="177" mass="19797">MLICIVSISACGWHFRGDIAASLNIDSIAIEGGRQDAAFYQRLSQVLERSGVQVTPSADADLILKIGNILKDRKPLTISTDGAVEEYQLYYVVVMSVQVASGEWVIQNQSIEVVRSYRFDRVQVLAQENEERRLYNDMRDNAIRRVLQRLKAVVSAQNKVAAPSTVERATESATHEN</sequence>
<dbReference type="PANTHER" id="PTHR38098:SF1">
    <property type="entry name" value="LPS-ASSEMBLY LIPOPROTEIN LPTE"/>
    <property type="match status" value="1"/>
</dbReference>
<organism evidence="4">
    <name type="scientific">hydrothermal vent metagenome</name>
    <dbReference type="NCBI Taxonomy" id="652676"/>
    <lineage>
        <taxon>unclassified sequences</taxon>
        <taxon>metagenomes</taxon>
        <taxon>ecological metagenomes</taxon>
    </lineage>
</organism>
<dbReference type="PANTHER" id="PTHR38098">
    <property type="entry name" value="LPS-ASSEMBLY LIPOPROTEIN LPTE"/>
    <property type="match status" value="1"/>
</dbReference>
<gene>
    <name evidence="4" type="ORF">MNBD_GAMMA16-1053</name>
</gene>
<dbReference type="Gene3D" id="3.30.160.150">
    <property type="entry name" value="Lipoprotein like domain"/>
    <property type="match status" value="1"/>
</dbReference>
<evidence type="ECO:0000256" key="3">
    <source>
        <dbReference type="ARBA" id="ARBA00023237"/>
    </source>
</evidence>
<name>A0A3B0ZI58_9ZZZZ</name>
<dbReference type="Pfam" id="PF04390">
    <property type="entry name" value="LptE"/>
    <property type="match status" value="1"/>
</dbReference>
<dbReference type="HAMAP" id="MF_01186">
    <property type="entry name" value="LPS_assembly_LptE"/>
    <property type="match status" value="1"/>
</dbReference>
<dbReference type="GO" id="GO:0015920">
    <property type="term" value="P:lipopolysaccharide transport"/>
    <property type="evidence" value="ECO:0007669"/>
    <property type="project" value="TreeGrafter"/>
</dbReference>
<dbReference type="GO" id="GO:1990351">
    <property type="term" value="C:transporter complex"/>
    <property type="evidence" value="ECO:0007669"/>
    <property type="project" value="TreeGrafter"/>
</dbReference>